<evidence type="ECO:0000259" key="6">
    <source>
        <dbReference type="PROSITE" id="PS50961"/>
    </source>
</evidence>
<feature type="domain" description="HTH La-type RNA-binding" evidence="6">
    <location>
        <begin position="105"/>
        <end position="194"/>
    </location>
</feature>
<feature type="compositionally biased region" description="Basic and acidic residues" evidence="5">
    <location>
        <begin position="690"/>
        <end position="704"/>
    </location>
</feature>
<feature type="non-terminal residue" evidence="7">
    <location>
        <position position="844"/>
    </location>
</feature>
<feature type="compositionally biased region" description="Low complexity" evidence="5">
    <location>
        <begin position="590"/>
        <end position="651"/>
    </location>
</feature>
<accession>A0A8S3YGX6</accession>
<dbReference type="PANTHER" id="PTHR22792">
    <property type="entry name" value="LUPUS LA PROTEIN-RELATED"/>
    <property type="match status" value="1"/>
</dbReference>
<dbReference type="GO" id="GO:0005634">
    <property type="term" value="C:nucleus"/>
    <property type="evidence" value="ECO:0007669"/>
    <property type="project" value="UniProtKB-SubCell"/>
</dbReference>
<dbReference type="InterPro" id="IPR002344">
    <property type="entry name" value="Lupus_La"/>
</dbReference>
<sequence length="844" mass="93356">TPSSPRNLNPTAPAFCQNHIVSISRLLSNGDMSVGGASYLLPAGGSVASAHSQLVHQLQNPLSLALNVLPHAMLVSSPNSHQPAAASVNSQHQAAAYALSGLDMGDYPEELLAPIRKQMQFYFSNENLPGDKFLNQHMDLDKYIPLELFLDFGRIKPICNSIELLTKAVETISVLELSEDRKKVRVSQCRKTLTLRGFPQSTTEDDVRQFTLEMGADSPTHIEFVMFKDNYSVWYVSFRDESAALNSFFLFHNQKAVYKGHTIGCCIKSSGTLAAAGYFPSMEDSSQRRLAYQNQVAAVGTASVHAVQNTIAQPQAQQPQPLIQPFNAMQLHSYLSGSPTNIYYQQTPQASFLPYMAGMIHSWPGPAAAMEPGLIMQNNGLQPQHIRTSMPRAHLVSTGSTQQHRFNRPQRTRQNNPDRTSDRPSAMSLPGPPPASPHAGDNSVAPSQEAYMPRRALVQEDVSPAMIPHTQVSGHKFVAPVATQHQPHTVASAASTSLVNPSGLEPLPVSHYQPAQHHQHQHPAMVQAAVPATSSAPPPPSPHITSNPPPNTHLLHHQHIQPPLMPQQHHHHHQQQPPPQPVHHHHHQQQQHYQQQTNHSVQHNNQLPQQPQHHQASQPSHHNQPQQPQHHQASQPSHHNQPQQLYQQHMTHQQHHHYHNSQQHHHQYLPPQSHQQSPPGNRTDKRIRRKREDSVRTQRSERSQSNRTHFSSQNLTAVDHFTMEANSFPPLPGSLNSMSNSEVSHESRMADVVRGISRGTGLGNLSVQRASSSTPSPVATPPTPLSLGSSLVDAHCLDDDDVTSSSQDDVEIDAGLFDTKIIQSELHSLSSMAEPLVLPSQSRS</sequence>
<dbReference type="InterPro" id="IPR045180">
    <property type="entry name" value="La_dom_prot"/>
</dbReference>
<feature type="compositionally biased region" description="Low complexity" evidence="5">
    <location>
        <begin position="522"/>
        <end position="535"/>
    </location>
</feature>
<dbReference type="InterPro" id="IPR036390">
    <property type="entry name" value="WH_DNA-bd_sf"/>
</dbReference>
<feature type="compositionally biased region" description="Basic residues" evidence="5">
    <location>
        <begin position="652"/>
        <end position="667"/>
    </location>
</feature>
<evidence type="ECO:0000256" key="5">
    <source>
        <dbReference type="SAM" id="MobiDB-lite"/>
    </source>
</evidence>
<proteinExistence type="predicted"/>
<evidence type="ECO:0000313" key="7">
    <source>
        <dbReference type="EMBL" id="CAG5115648.1"/>
    </source>
</evidence>
<feature type="non-terminal residue" evidence="7">
    <location>
        <position position="1"/>
    </location>
</feature>
<dbReference type="InterPro" id="IPR006630">
    <property type="entry name" value="La_HTH"/>
</dbReference>
<dbReference type="PROSITE" id="PS50961">
    <property type="entry name" value="HTH_LA"/>
    <property type="match status" value="1"/>
</dbReference>
<comment type="caution">
    <text evidence="7">The sequence shown here is derived from an EMBL/GenBank/DDBJ whole genome shotgun (WGS) entry which is preliminary data.</text>
</comment>
<dbReference type="SUPFAM" id="SSF46785">
    <property type="entry name" value="Winged helix' DNA-binding domain"/>
    <property type="match status" value="1"/>
</dbReference>
<dbReference type="Proteomes" id="UP000678393">
    <property type="component" value="Unassembled WGS sequence"/>
</dbReference>
<dbReference type="EMBL" id="CAJHNH020000145">
    <property type="protein sequence ID" value="CAG5115648.1"/>
    <property type="molecule type" value="Genomic_DNA"/>
</dbReference>
<comment type="subcellular location">
    <subcellularLocation>
        <location evidence="1">Nucleus</location>
    </subcellularLocation>
</comment>
<feature type="compositionally biased region" description="Polar residues" evidence="5">
    <location>
        <begin position="488"/>
        <end position="500"/>
    </location>
</feature>
<evidence type="ECO:0000256" key="4">
    <source>
        <dbReference type="PROSITE-ProRule" id="PRU00332"/>
    </source>
</evidence>
<feature type="compositionally biased region" description="Polar residues" evidence="5">
    <location>
        <begin position="670"/>
        <end position="680"/>
    </location>
</feature>
<dbReference type="Pfam" id="PF05383">
    <property type="entry name" value="La"/>
    <property type="match status" value="1"/>
</dbReference>
<feature type="compositionally biased region" description="Pro residues" evidence="5">
    <location>
        <begin position="536"/>
        <end position="551"/>
    </location>
</feature>
<evidence type="ECO:0000256" key="1">
    <source>
        <dbReference type="ARBA" id="ARBA00004123"/>
    </source>
</evidence>
<protein>
    <recommendedName>
        <fullName evidence="6">HTH La-type RNA-binding domain-containing protein</fullName>
    </recommendedName>
</protein>
<organism evidence="7 8">
    <name type="scientific">Candidula unifasciata</name>
    <dbReference type="NCBI Taxonomy" id="100452"/>
    <lineage>
        <taxon>Eukaryota</taxon>
        <taxon>Metazoa</taxon>
        <taxon>Spiralia</taxon>
        <taxon>Lophotrochozoa</taxon>
        <taxon>Mollusca</taxon>
        <taxon>Gastropoda</taxon>
        <taxon>Heterobranchia</taxon>
        <taxon>Euthyneura</taxon>
        <taxon>Panpulmonata</taxon>
        <taxon>Eupulmonata</taxon>
        <taxon>Stylommatophora</taxon>
        <taxon>Helicina</taxon>
        <taxon>Helicoidea</taxon>
        <taxon>Geomitridae</taxon>
        <taxon>Candidula</taxon>
    </lineage>
</organism>
<dbReference type="InterPro" id="IPR036388">
    <property type="entry name" value="WH-like_DNA-bd_sf"/>
</dbReference>
<dbReference type="Gene3D" id="1.10.10.10">
    <property type="entry name" value="Winged helix-like DNA-binding domain superfamily/Winged helix DNA-binding domain"/>
    <property type="match status" value="1"/>
</dbReference>
<feature type="region of interest" description="Disordered" evidence="5">
    <location>
        <begin position="488"/>
        <end position="715"/>
    </location>
</feature>
<evidence type="ECO:0000313" key="8">
    <source>
        <dbReference type="Proteomes" id="UP000678393"/>
    </source>
</evidence>
<gene>
    <name evidence="7" type="ORF">CUNI_LOCUS1206</name>
</gene>
<dbReference type="OrthoDB" id="340227at2759"/>
<feature type="compositionally biased region" description="Polar residues" evidence="5">
    <location>
        <begin position="705"/>
        <end position="715"/>
    </location>
</feature>
<keyword evidence="8" id="KW-1185">Reference proteome</keyword>
<keyword evidence="2 4" id="KW-0694">RNA-binding</keyword>
<dbReference type="AlphaFoldDB" id="A0A8S3YGX6"/>
<name>A0A8S3YGX6_9EUPU</name>
<dbReference type="GO" id="GO:0006396">
    <property type="term" value="P:RNA processing"/>
    <property type="evidence" value="ECO:0007669"/>
    <property type="project" value="InterPro"/>
</dbReference>
<dbReference type="GO" id="GO:0003723">
    <property type="term" value="F:RNA binding"/>
    <property type="evidence" value="ECO:0007669"/>
    <property type="project" value="UniProtKB-UniRule"/>
</dbReference>
<dbReference type="PRINTS" id="PR00302">
    <property type="entry name" value="LUPUSLA"/>
</dbReference>
<dbReference type="SMART" id="SM00715">
    <property type="entry name" value="LA"/>
    <property type="match status" value="1"/>
</dbReference>
<reference evidence="7" key="1">
    <citation type="submission" date="2021-04" db="EMBL/GenBank/DDBJ databases">
        <authorList>
            <consortium name="Molecular Ecology Group"/>
        </authorList>
    </citation>
    <scope>NUCLEOTIDE SEQUENCE</scope>
</reference>
<dbReference type="CDD" id="cd07323">
    <property type="entry name" value="LAM"/>
    <property type="match status" value="1"/>
</dbReference>
<dbReference type="GO" id="GO:1990904">
    <property type="term" value="C:ribonucleoprotein complex"/>
    <property type="evidence" value="ECO:0007669"/>
    <property type="project" value="InterPro"/>
</dbReference>
<keyword evidence="3" id="KW-0539">Nucleus</keyword>
<feature type="region of interest" description="Disordered" evidence="5">
    <location>
        <begin position="393"/>
        <end position="446"/>
    </location>
</feature>
<evidence type="ECO:0000256" key="3">
    <source>
        <dbReference type="ARBA" id="ARBA00023242"/>
    </source>
</evidence>
<evidence type="ECO:0000256" key="2">
    <source>
        <dbReference type="ARBA" id="ARBA00022884"/>
    </source>
</evidence>